<feature type="coiled-coil region" evidence="1">
    <location>
        <begin position="70"/>
        <end position="97"/>
    </location>
</feature>
<dbReference type="Proteomes" id="UP000593574">
    <property type="component" value="Unassembled WGS sequence"/>
</dbReference>
<accession>A0A7J9AXG1</accession>
<evidence type="ECO:0000313" key="2">
    <source>
        <dbReference type="EMBL" id="MBA0728064.1"/>
    </source>
</evidence>
<reference evidence="2 3" key="1">
    <citation type="journal article" date="2019" name="Genome Biol. Evol.">
        <title>Insights into the evolution of the New World diploid cottons (Gossypium, subgenus Houzingenia) based on genome sequencing.</title>
        <authorList>
            <person name="Grover C.E."/>
            <person name="Arick M.A. 2nd"/>
            <person name="Thrash A."/>
            <person name="Conover J.L."/>
            <person name="Sanders W.S."/>
            <person name="Peterson D.G."/>
            <person name="Frelichowski J.E."/>
            <person name="Scheffler J.A."/>
            <person name="Scheffler B.E."/>
            <person name="Wendel J.F."/>
        </authorList>
    </citation>
    <scope>NUCLEOTIDE SEQUENCE [LARGE SCALE GENOMIC DNA]</scope>
    <source>
        <strain evidence="2">4</strain>
        <tissue evidence="2">Leaf</tissue>
    </source>
</reference>
<proteinExistence type="predicted"/>
<organism evidence="2 3">
    <name type="scientific">Gossypium laxum</name>
    <dbReference type="NCBI Taxonomy" id="34288"/>
    <lineage>
        <taxon>Eukaryota</taxon>
        <taxon>Viridiplantae</taxon>
        <taxon>Streptophyta</taxon>
        <taxon>Embryophyta</taxon>
        <taxon>Tracheophyta</taxon>
        <taxon>Spermatophyta</taxon>
        <taxon>Magnoliopsida</taxon>
        <taxon>eudicotyledons</taxon>
        <taxon>Gunneridae</taxon>
        <taxon>Pentapetalae</taxon>
        <taxon>rosids</taxon>
        <taxon>malvids</taxon>
        <taxon>Malvales</taxon>
        <taxon>Malvaceae</taxon>
        <taxon>Malvoideae</taxon>
        <taxon>Gossypium</taxon>
    </lineage>
</organism>
<evidence type="ECO:0000313" key="3">
    <source>
        <dbReference type="Proteomes" id="UP000593574"/>
    </source>
</evidence>
<keyword evidence="1" id="KW-0175">Coiled coil</keyword>
<feature type="coiled-coil region" evidence="1">
    <location>
        <begin position="2"/>
        <end position="29"/>
    </location>
</feature>
<comment type="caution">
    <text evidence="2">The sequence shown here is derived from an EMBL/GenBank/DDBJ whole genome shotgun (WGS) entry which is preliminary data.</text>
</comment>
<name>A0A7J9AXG1_9ROSI</name>
<gene>
    <name evidence="2" type="ORF">Golax_000999</name>
</gene>
<dbReference type="EMBL" id="JABEZV010000013">
    <property type="protein sequence ID" value="MBA0728064.1"/>
    <property type="molecule type" value="Genomic_DNA"/>
</dbReference>
<sequence length="179" mass="20640">MLSALERRVVNLEESVRDMRETLELVEGRTNGLDSMEEQLKNFVLEPFDSNVKKMKGILNSTMIKLVERDDALEAMVSALKEEIAELKRELTIYKAALSNGMLNLRLKQQAIDVPKPKKFKGARSTREVDNFLWEIKSIDEKCGGNVIGTSKEFQRKLKKQFYPQYIKNEARAKLCRLT</sequence>
<protein>
    <submittedName>
        <fullName evidence="2">Uncharacterized protein</fullName>
    </submittedName>
</protein>
<dbReference type="AlphaFoldDB" id="A0A7J9AXG1"/>
<evidence type="ECO:0000256" key="1">
    <source>
        <dbReference type="SAM" id="Coils"/>
    </source>
</evidence>
<keyword evidence="3" id="KW-1185">Reference proteome</keyword>